<dbReference type="EMBL" id="GIKN01007636">
    <property type="protein sequence ID" value="NIE49909.1"/>
    <property type="molecule type" value="Transcribed_RNA"/>
</dbReference>
<proteinExistence type="predicted"/>
<sequence length="210" mass="24183">MQVRNTRGETETSFHAIQMWLSLYCTQKVQLGDKRTRGPAWRNIPLRRADEAVLQCEEVETRLRRSPCSVLVSRRIVEGIHLFLDDDQWRNPVGSRDRLDDSAGLKARQFRRDLLTEKKRNAAQLGTHRAHTWSTHHFMHKTAHTTQFTGEQVVEFRRRVGRKIILDVDLSTRHRRIDDVDGQSPDGIMSQKRAAIGSYIKSNGSSATAI</sequence>
<protein>
    <submittedName>
        <fullName evidence="1">Uncharacterized protein</fullName>
    </submittedName>
</protein>
<dbReference type="AlphaFoldDB" id="A0A6G5AGG9"/>
<reference evidence="1" key="1">
    <citation type="submission" date="2020-03" db="EMBL/GenBank/DDBJ databases">
        <title>A transcriptome and proteome of the tick Rhipicephalus microplus shaped by the genetic composition of its hosts and developmental stage.</title>
        <authorList>
            <person name="Garcia G.R."/>
            <person name="Ribeiro J.M.C."/>
            <person name="Maruyama S.R."/>
            <person name="Gardinasse L.G."/>
            <person name="Nelson K."/>
            <person name="Ferreira B.R."/>
            <person name="Andrade T.G."/>
            <person name="Santos I.K.F.M."/>
        </authorList>
    </citation>
    <scope>NUCLEOTIDE SEQUENCE</scope>
    <source>
        <strain evidence="1">NSGR</strain>
        <tissue evidence="1">Salivary glands</tissue>
    </source>
</reference>
<name>A0A6G5AGG9_RHIMP</name>
<accession>A0A6G5AGG9</accession>
<organism evidence="1">
    <name type="scientific">Rhipicephalus microplus</name>
    <name type="common">Cattle tick</name>
    <name type="synonym">Boophilus microplus</name>
    <dbReference type="NCBI Taxonomy" id="6941"/>
    <lineage>
        <taxon>Eukaryota</taxon>
        <taxon>Metazoa</taxon>
        <taxon>Ecdysozoa</taxon>
        <taxon>Arthropoda</taxon>
        <taxon>Chelicerata</taxon>
        <taxon>Arachnida</taxon>
        <taxon>Acari</taxon>
        <taxon>Parasitiformes</taxon>
        <taxon>Ixodida</taxon>
        <taxon>Ixodoidea</taxon>
        <taxon>Ixodidae</taxon>
        <taxon>Rhipicephalinae</taxon>
        <taxon>Rhipicephalus</taxon>
        <taxon>Boophilus</taxon>
    </lineage>
</organism>
<evidence type="ECO:0000313" key="1">
    <source>
        <dbReference type="EMBL" id="NIE49909.1"/>
    </source>
</evidence>